<keyword evidence="2" id="KW-0805">Transcription regulation</keyword>
<dbReference type="RefSeq" id="WP_118845144.1">
    <property type="nucleotide sequence ID" value="NZ_CP032091.1"/>
</dbReference>
<dbReference type="GeneID" id="99507641"/>
<evidence type="ECO:0000313" key="6">
    <source>
        <dbReference type="EMBL" id="AXV67458.1"/>
    </source>
</evidence>
<evidence type="ECO:0000313" key="7">
    <source>
        <dbReference type="Proteomes" id="UP000264605"/>
    </source>
</evidence>
<dbReference type="Gene3D" id="3.40.190.290">
    <property type="match status" value="1"/>
</dbReference>
<dbReference type="SUPFAM" id="SSF53850">
    <property type="entry name" value="Periplasmic binding protein-like II"/>
    <property type="match status" value="1"/>
</dbReference>
<keyword evidence="4" id="KW-0804">Transcription</keyword>
<evidence type="ECO:0000256" key="1">
    <source>
        <dbReference type="ARBA" id="ARBA00009437"/>
    </source>
</evidence>
<evidence type="ECO:0000256" key="3">
    <source>
        <dbReference type="ARBA" id="ARBA00023125"/>
    </source>
</evidence>
<proteinExistence type="inferred from homology"/>
<dbReference type="Pfam" id="PF03466">
    <property type="entry name" value="LysR_substrate"/>
    <property type="match status" value="1"/>
</dbReference>
<dbReference type="GO" id="GO:0006351">
    <property type="term" value="P:DNA-templated transcription"/>
    <property type="evidence" value="ECO:0007669"/>
    <property type="project" value="TreeGrafter"/>
</dbReference>
<protein>
    <submittedName>
        <fullName evidence="6">LysR family transcriptional regulator</fullName>
    </submittedName>
</protein>
<dbReference type="EMBL" id="CP032091">
    <property type="protein sequence ID" value="AXV67458.1"/>
    <property type="molecule type" value="Genomic_DNA"/>
</dbReference>
<dbReference type="CDD" id="cd08422">
    <property type="entry name" value="PBP2_CrgA_like"/>
    <property type="match status" value="1"/>
</dbReference>
<sequence>MDKLNSITSFVEVARTGSFTQAAEHLGLSRLQVSRHIQDIEKWLNLRLFHRTTRKVSLTIQGEEALSYCQQILNQVSDLQSRAHSHNNELVGTIRLASPIGLGQHKLFDAIEAFTKRHPQTRFELLLSDSLSQLVDDRVDIALRYIHQPDEGLIARKLMYIATAVCASKAYLTQHDTISDPNDLATHNCLVHKKHNVWQFQRNGNTQKVTVKGNIVANDMGVLLKAAKQGMGIAHLPCDLANDHLLSGELIKVLPEYTTVGSHIWAVYLSRNFQQNVVRAFIDFLAEQWHHDIL</sequence>
<accession>A0AAD0S3G9</accession>
<dbReference type="AlphaFoldDB" id="A0AAD0S3G9"/>
<dbReference type="InterPro" id="IPR036388">
    <property type="entry name" value="WH-like_DNA-bd_sf"/>
</dbReference>
<organism evidence="6 7">
    <name type="scientific">Pseudoalteromonas lipolytica</name>
    <dbReference type="NCBI Taxonomy" id="570156"/>
    <lineage>
        <taxon>Bacteria</taxon>
        <taxon>Pseudomonadati</taxon>
        <taxon>Pseudomonadota</taxon>
        <taxon>Gammaproteobacteria</taxon>
        <taxon>Alteromonadales</taxon>
        <taxon>Pseudoalteromonadaceae</taxon>
        <taxon>Pseudoalteromonas</taxon>
    </lineage>
</organism>
<keyword evidence="6" id="KW-0614">Plasmid</keyword>
<dbReference type="InterPro" id="IPR058163">
    <property type="entry name" value="LysR-type_TF_proteobact-type"/>
</dbReference>
<dbReference type="InterPro" id="IPR036390">
    <property type="entry name" value="WH_DNA-bd_sf"/>
</dbReference>
<dbReference type="Pfam" id="PF00126">
    <property type="entry name" value="HTH_1"/>
    <property type="match status" value="1"/>
</dbReference>
<comment type="similarity">
    <text evidence="1">Belongs to the LysR transcriptional regulatory family.</text>
</comment>
<dbReference type="KEGG" id="pdj:D0907_19330"/>
<dbReference type="GO" id="GO:0003700">
    <property type="term" value="F:DNA-binding transcription factor activity"/>
    <property type="evidence" value="ECO:0007669"/>
    <property type="project" value="InterPro"/>
</dbReference>
<evidence type="ECO:0000259" key="5">
    <source>
        <dbReference type="PROSITE" id="PS50931"/>
    </source>
</evidence>
<dbReference type="Proteomes" id="UP000264605">
    <property type="component" value="Plasmid unnamed1"/>
</dbReference>
<dbReference type="Gene3D" id="1.10.10.10">
    <property type="entry name" value="Winged helix-like DNA-binding domain superfamily/Winged helix DNA-binding domain"/>
    <property type="match status" value="1"/>
</dbReference>
<keyword evidence="3" id="KW-0238">DNA-binding</keyword>
<dbReference type="PANTHER" id="PTHR30537:SF35">
    <property type="entry name" value="TRANSCRIPTIONAL REGULATORY PROTEIN"/>
    <property type="match status" value="1"/>
</dbReference>
<feature type="domain" description="HTH lysR-type" evidence="5">
    <location>
        <begin position="1"/>
        <end position="59"/>
    </location>
</feature>
<gene>
    <name evidence="6" type="ORF">D0907_19330</name>
</gene>
<dbReference type="GO" id="GO:0043565">
    <property type="term" value="F:sequence-specific DNA binding"/>
    <property type="evidence" value="ECO:0007669"/>
    <property type="project" value="TreeGrafter"/>
</dbReference>
<evidence type="ECO:0000256" key="4">
    <source>
        <dbReference type="ARBA" id="ARBA00023163"/>
    </source>
</evidence>
<name>A0AAD0S3G9_9GAMM</name>
<dbReference type="SUPFAM" id="SSF46785">
    <property type="entry name" value="Winged helix' DNA-binding domain"/>
    <property type="match status" value="1"/>
</dbReference>
<dbReference type="PANTHER" id="PTHR30537">
    <property type="entry name" value="HTH-TYPE TRANSCRIPTIONAL REGULATOR"/>
    <property type="match status" value="1"/>
</dbReference>
<geneLocation type="plasmid" evidence="6 7">
    <name>unnamed1</name>
</geneLocation>
<dbReference type="PROSITE" id="PS50931">
    <property type="entry name" value="HTH_LYSR"/>
    <property type="match status" value="1"/>
</dbReference>
<evidence type="ECO:0000256" key="2">
    <source>
        <dbReference type="ARBA" id="ARBA00023015"/>
    </source>
</evidence>
<reference evidence="6 7" key="1">
    <citation type="submission" date="2018-08" db="EMBL/GenBank/DDBJ databases">
        <title>Draft genome sequence of Pseudoalteromonas donghaensis HJ51.</title>
        <authorList>
            <person name="Oh J."/>
            <person name="Roh D."/>
        </authorList>
    </citation>
    <scope>NUCLEOTIDE SEQUENCE [LARGE SCALE GENOMIC DNA]</scope>
    <source>
        <strain evidence="6 7">HJ51</strain>
        <plasmid evidence="6 7">unnamed1</plasmid>
    </source>
</reference>
<dbReference type="InterPro" id="IPR000847">
    <property type="entry name" value="LysR_HTH_N"/>
</dbReference>
<dbReference type="FunFam" id="1.10.10.10:FF:000001">
    <property type="entry name" value="LysR family transcriptional regulator"/>
    <property type="match status" value="1"/>
</dbReference>
<dbReference type="InterPro" id="IPR005119">
    <property type="entry name" value="LysR_subst-bd"/>
</dbReference>